<protein>
    <submittedName>
        <fullName evidence="2">P-loop containing nucleoside triphosphate hydrolases superfamily protein</fullName>
    </submittedName>
</protein>
<dbReference type="EMBL" id="BJWL01000023">
    <property type="protein sequence ID" value="GFZ12081.1"/>
    <property type="molecule type" value="Genomic_DNA"/>
</dbReference>
<evidence type="ECO:0000256" key="1">
    <source>
        <dbReference type="SAM" id="MobiDB-lite"/>
    </source>
</evidence>
<reference evidence="2 3" key="1">
    <citation type="submission" date="2019-07" db="EMBL/GenBank/DDBJ databases">
        <title>De Novo Assembly of kiwifruit Actinidia rufa.</title>
        <authorList>
            <person name="Sugita-Konishi S."/>
            <person name="Sato K."/>
            <person name="Mori E."/>
            <person name="Abe Y."/>
            <person name="Kisaki G."/>
            <person name="Hamano K."/>
            <person name="Suezawa K."/>
            <person name="Otani M."/>
            <person name="Fukuda T."/>
            <person name="Manabe T."/>
            <person name="Gomi K."/>
            <person name="Tabuchi M."/>
            <person name="Akimitsu K."/>
            <person name="Kataoka I."/>
        </authorList>
    </citation>
    <scope>NUCLEOTIDE SEQUENCE [LARGE SCALE GENOMIC DNA]</scope>
    <source>
        <strain evidence="3">cv. Fuchu</strain>
    </source>
</reference>
<proteinExistence type="predicted"/>
<keyword evidence="2" id="KW-0378">Hydrolase</keyword>
<dbReference type="GO" id="GO:0032204">
    <property type="term" value="P:regulation of telomere maintenance"/>
    <property type="evidence" value="ECO:0007669"/>
    <property type="project" value="TreeGrafter"/>
</dbReference>
<organism evidence="2 3">
    <name type="scientific">Actinidia rufa</name>
    <dbReference type="NCBI Taxonomy" id="165716"/>
    <lineage>
        <taxon>Eukaryota</taxon>
        <taxon>Viridiplantae</taxon>
        <taxon>Streptophyta</taxon>
        <taxon>Embryophyta</taxon>
        <taxon>Tracheophyta</taxon>
        <taxon>Spermatophyta</taxon>
        <taxon>Magnoliopsida</taxon>
        <taxon>eudicotyledons</taxon>
        <taxon>Gunneridae</taxon>
        <taxon>Pentapetalae</taxon>
        <taxon>asterids</taxon>
        <taxon>Ericales</taxon>
        <taxon>Actinidiaceae</taxon>
        <taxon>Actinidia</taxon>
    </lineage>
</organism>
<gene>
    <name evidence="2" type="ORF">Acr_23g0004660</name>
</gene>
<name>A0A7J0GMV0_9ERIC</name>
<accession>A0A7J0GMV0</accession>
<evidence type="ECO:0000313" key="2">
    <source>
        <dbReference type="EMBL" id="GFZ12081.1"/>
    </source>
</evidence>
<dbReference type="PANTHER" id="PTHR13413:SF0">
    <property type="entry name" value="YLP MOTIF-CONTAINING PROTEIN 1"/>
    <property type="match status" value="1"/>
</dbReference>
<evidence type="ECO:0000313" key="3">
    <source>
        <dbReference type="Proteomes" id="UP000585474"/>
    </source>
</evidence>
<dbReference type="PANTHER" id="PTHR13413">
    <property type="entry name" value="YLP MOTIF CONTAINING PROTEIN NUCLEAR PROTEIN ZAP"/>
    <property type="match status" value="1"/>
</dbReference>
<feature type="compositionally biased region" description="Basic and acidic residues" evidence="1">
    <location>
        <begin position="272"/>
        <end position="295"/>
    </location>
</feature>
<dbReference type="OrthoDB" id="513595at2759"/>
<comment type="caution">
    <text evidence="2">The sequence shown here is derived from an EMBL/GenBank/DDBJ whole genome shotgun (WGS) entry which is preliminary data.</text>
</comment>
<dbReference type="InterPro" id="IPR026314">
    <property type="entry name" value="YLP_motif_con_p1"/>
</dbReference>
<dbReference type="InterPro" id="IPR027417">
    <property type="entry name" value="P-loop_NTPase"/>
</dbReference>
<feature type="region of interest" description="Disordered" evidence="1">
    <location>
        <begin position="271"/>
        <end position="295"/>
    </location>
</feature>
<dbReference type="GO" id="GO:0016787">
    <property type="term" value="F:hydrolase activity"/>
    <property type="evidence" value="ECO:0007669"/>
    <property type="project" value="UniProtKB-KW"/>
</dbReference>
<dbReference type="GO" id="GO:0005634">
    <property type="term" value="C:nucleus"/>
    <property type="evidence" value="ECO:0007669"/>
    <property type="project" value="InterPro"/>
</dbReference>
<sequence>MLKAFKKTLDEGCFSIVIVDDRNLRVADFAQFWATAKRSGYEVYLLEASYKDPVGCAARNVHGFTQDDIQNMAGQWEEAPSLYLKLEIKSLFQGDDLAESGIQEVDMDTEDGDSLGTLPVLEERNSETTVSPIRDYSAYGSPKHDKKWNAEGERLREVKVLSRSKWSDDLDDDNAQRTEASKGNLNALSGLIKAYAKEGKSVHWGDQVGSTGFSIGAARKVNISLVIGPGAGYSLALNKHHEQGSYYEHSGSHPFDLVMLHFHYMQESNPLPEEHVSSRNTGEPKKQSVFQERMRAERESFRSVFDKRRQRIGGLALEDE</sequence>
<dbReference type="AlphaFoldDB" id="A0A7J0GMV0"/>
<dbReference type="Gene3D" id="3.40.50.300">
    <property type="entry name" value="P-loop containing nucleotide triphosphate hydrolases"/>
    <property type="match status" value="1"/>
</dbReference>
<keyword evidence="3" id="KW-1185">Reference proteome</keyword>
<dbReference type="Proteomes" id="UP000585474">
    <property type="component" value="Unassembled WGS sequence"/>
</dbReference>